<dbReference type="RefSeq" id="WP_136357506.1">
    <property type="nucleotide sequence ID" value="NZ_CP046266.1"/>
</dbReference>
<dbReference type="Proteomes" id="UP000310334">
    <property type="component" value="Unassembled WGS sequence"/>
</dbReference>
<keyword evidence="3 4" id="KW-0732">Signal</keyword>
<evidence type="ECO:0000313" key="6">
    <source>
        <dbReference type="Proteomes" id="UP000310334"/>
    </source>
</evidence>
<dbReference type="PROSITE" id="PS51257">
    <property type="entry name" value="PROKAR_LIPOPROTEIN"/>
    <property type="match status" value="1"/>
</dbReference>
<dbReference type="PIRSF" id="PIRSF006470">
    <property type="entry name" value="DctB"/>
    <property type="match status" value="1"/>
</dbReference>
<evidence type="ECO:0000256" key="4">
    <source>
        <dbReference type="SAM" id="SignalP"/>
    </source>
</evidence>
<dbReference type="PANTHER" id="PTHR33376:SF7">
    <property type="entry name" value="C4-DICARBOXYLATE-BINDING PROTEIN DCTB"/>
    <property type="match status" value="1"/>
</dbReference>
<organism evidence="5 6">
    <name type="scientific">Metabacillus sediminilitoris</name>
    <dbReference type="NCBI Taxonomy" id="2567941"/>
    <lineage>
        <taxon>Bacteria</taxon>
        <taxon>Bacillati</taxon>
        <taxon>Bacillota</taxon>
        <taxon>Bacilli</taxon>
        <taxon>Bacillales</taxon>
        <taxon>Bacillaceae</taxon>
        <taxon>Metabacillus</taxon>
    </lineage>
</organism>
<accession>A0A4S4BP59</accession>
<protein>
    <submittedName>
        <fullName evidence="5">DctP family TRAP transporter solute-binding subunit</fullName>
    </submittedName>
</protein>
<dbReference type="GO" id="GO:0030288">
    <property type="term" value="C:outer membrane-bounded periplasmic space"/>
    <property type="evidence" value="ECO:0007669"/>
    <property type="project" value="InterPro"/>
</dbReference>
<reference evidence="5 6" key="1">
    <citation type="submission" date="2019-04" db="EMBL/GenBank/DDBJ databases">
        <title>Bacillus sediminilitoris sp. nov., isolated from a tidal flat sediment on the East China Sea.</title>
        <authorList>
            <person name="Wei Y."/>
            <person name="Mao H."/>
            <person name="Fang J."/>
        </authorList>
    </citation>
    <scope>NUCLEOTIDE SEQUENCE [LARGE SCALE GENOMIC DNA]</scope>
    <source>
        <strain evidence="5 6">DSL-17</strain>
    </source>
</reference>
<comment type="caution">
    <text evidence="5">The sequence shown here is derived from an EMBL/GenBank/DDBJ whole genome shotgun (WGS) entry which is preliminary data.</text>
</comment>
<evidence type="ECO:0000256" key="1">
    <source>
        <dbReference type="ARBA" id="ARBA00009023"/>
    </source>
</evidence>
<dbReference type="OrthoDB" id="9776801at2"/>
<comment type="similarity">
    <text evidence="1">Belongs to the bacterial solute-binding protein 7 family.</text>
</comment>
<dbReference type="Gene3D" id="3.40.190.170">
    <property type="entry name" value="Bacterial extracellular solute-binding protein, family 7"/>
    <property type="match status" value="1"/>
</dbReference>
<dbReference type="Pfam" id="PF03480">
    <property type="entry name" value="DctP"/>
    <property type="match status" value="1"/>
</dbReference>
<sequence length="342" mass="38562">MKLKKVALLIMSAFLLLLTAGCGTVSTGAAKEKGNYNLKLSITTSESSTWYMGAKLFADEVEEKTEGRIKVKIYPNEQLSAGDPGKGVEMLMKGSTDISFHSPIIYSVFEKRLGVVTAPFLFKKLEEADRAMNGEGGEALKEILKENEIQLLGFGESGFRQVTNNVHPIKEPEDLQNLKIRIPGIKMYTDLWRNLGADPTAMSFSEVFTALQQGTIDGQENPIDVIKSSKLEEVQKYLSMWNYSYDPLIFGMNKEKFDSMHPEDQKILLDAGKKATKFQIEKARETEQKQIEELKAAGMELYYPNDEEIEAFRNASESIYQKYEPVWGSELLDKFQQSSEGR</sequence>
<evidence type="ECO:0000256" key="2">
    <source>
        <dbReference type="ARBA" id="ARBA00022448"/>
    </source>
</evidence>
<dbReference type="CDD" id="cd13678">
    <property type="entry name" value="PBP2_TRAP_DctP10"/>
    <property type="match status" value="1"/>
</dbReference>
<dbReference type="PANTHER" id="PTHR33376">
    <property type="match status" value="1"/>
</dbReference>
<dbReference type="InterPro" id="IPR018389">
    <property type="entry name" value="DctP_fam"/>
</dbReference>
<dbReference type="AlphaFoldDB" id="A0A4S4BP59"/>
<keyword evidence="2" id="KW-0813">Transport</keyword>
<dbReference type="NCBIfam" id="NF037995">
    <property type="entry name" value="TRAP_S1"/>
    <property type="match status" value="1"/>
</dbReference>
<proteinExistence type="inferred from homology"/>
<feature type="chain" id="PRO_5039035272" evidence="4">
    <location>
        <begin position="21"/>
        <end position="342"/>
    </location>
</feature>
<dbReference type="GO" id="GO:0055085">
    <property type="term" value="P:transmembrane transport"/>
    <property type="evidence" value="ECO:0007669"/>
    <property type="project" value="InterPro"/>
</dbReference>
<dbReference type="NCBIfam" id="TIGR00787">
    <property type="entry name" value="dctP"/>
    <property type="match status" value="1"/>
</dbReference>
<dbReference type="InterPro" id="IPR038404">
    <property type="entry name" value="TRAP_DctP_sf"/>
</dbReference>
<feature type="signal peptide" evidence="4">
    <location>
        <begin position="1"/>
        <end position="20"/>
    </location>
</feature>
<gene>
    <name evidence="5" type="ORF">E6W99_21020</name>
</gene>
<evidence type="ECO:0000313" key="5">
    <source>
        <dbReference type="EMBL" id="THF76630.1"/>
    </source>
</evidence>
<evidence type="ECO:0000256" key="3">
    <source>
        <dbReference type="ARBA" id="ARBA00022729"/>
    </source>
</evidence>
<keyword evidence="6" id="KW-1185">Reference proteome</keyword>
<name>A0A4S4BP59_9BACI</name>
<dbReference type="InterPro" id="IPR004682">
    <property type="entry name" value="TRAP_DctP"/>
</dbReference>
<dbReference type="EMBL" id="SSNT01000019">
    <property type="protein sequence ID" value="THF76630.1"/>
    <property type="molecule type" value="Genomic_DNA"/>
</dbReference>